<dbReference type="GO" id="GO:0022857">
    <property type="term" value="F:transmembrane transporter activity"/>
    <property type="evidence" value="ECO:0007669"/>
    <property type="project" value="InterPro"/>
</dbReference>
<feature type="modified residue" description="4-aspartylphosphate" evidence="11">
    <location>
        <position position="1093"/>
    </location>
</feature>
<feature type="transmembrane region" description="Helical" evidence="12">
    <location>
        <begin position="321"/>
        <end position="352"/>
    </location>
</feature>
<dbReference type="CDD" id="cd10322">
    <property type="entry name" value="SLC5sbd"/>
    <property type="match status" value="1"/>
</dbReference>
<evidence type="ECO:0000256" key="1">
    <source>
        <dbReference type="ARBA" id="ARBA00000085"/>
    </source>
</evidence>
<dbReference type="InterPro" id="IPR003594">
    <property type="entry name" value="HATPase_dom"/>
</dbReference>
<evidence type="ECO:0000259" key="14">
    <source>
        <dbReference type="PROSITE" id="PS50110"/>
    </source>
</evidence>
<dbReference type="FunFam" id="3.30.565.10:FF:000049">
    <property type="entry name" value="Two-component sensor histidine kinase"/>
    <property type="match status" value="1"/>
</dbReference>
<dbReference type="Pfam" id="PF02518">
    <property type="entry name" value="HATPase_c"/>
    <property type="match status" value="1"/>
</dbReference>
<feature type="transmembrane region" description="Helical" evidence="12">
    <location>
        <begin position="115"/>
        <end position="134"/>
    </location>
</feature>
<dbReference type="InterPro" id="IPR001734">
    <property type="entry name" value="Na/solute_symporter"/>
</dbReference>
<dbReference type="SUPFAM" id="SSF47384">
    <property type="entry name" value="Homodimeric domain of signal transducing histidine kinase"/>
    <property type="match status" value="1"/>
</dbReference>
<dbReference type="Pfam" id="PF12860">
    <property type="entry name" value="PAS_7"/>
    <property type="match status" value="1"/>
</dbReference>
<dbReference type="CDD" id="cd00156">
    <property type="entry name" value="REC"/>
    <property type="match status" value="1"/>
</dbReference>
<gene>
    <name evidence="16" type="ORF">OD750_017335</name>
</gene>
<dbReference type="EC" id="2.7.13.3" evidence="4"/>
<feature type="transmembrane region" description="Helical" evidence="12">
    <location>
        <begin position="191"/>
        <end position="215"/>
    </location>
</feature>
<keyword evidence="10 12" id="KW-0472">Membrane</keyword>
<dbReference type="InterPro" id="IPR000014">
    <property type="entry name" value="PAS"/>
</dbReference>
<dbReference type="Gene3D" id="1.20.1730.10">
    <property type="entry name" value="Sodium/glucose cotransporter"/>
    <property type="match status" value="1"/>
</dbReference>
<dbReference type="CDD" id="cd00082">
    <property type="entry name" value="HisKA"/>
    <property type="match status" value="1"/>
</dbReference>
<dbReference type="PROSITE" id="PS50112">
    <property type="entry name" value="PAS"/>
    <property type="match status" value="1"/>
</dbReference>
<dbReference type="PRINTS" id="PR00344">
    <property type="entry name" value="BCTRLSENSOR"/>
</dbReference>
<dbReference type="Pfam" id="PF00072">
    <property type="entry name" value="Response_reg"/>
    <property type="match status" value="1"/>
</dbReference>
<dbReference type="CDD" id="cd00075">
    <property type="entry name" value="HATPase"/>
    <property type="match status" value="1"/>
</dbReference>
<dbReference type="SUPFAM" id="SSF55874">
    <property type="entry name" value="ATPase domain of HSP90 chaperone/DNA topoisomerase II/histidine kinase"/>
    <property type="match status" value="1"/>
</dbReference>
<dbReference type="PROSITE" id="PS50283">
    <property type="entry name" value="NA_SOLUT_SYMP_3"/>
    <property type="match status" value="1"/>
</dbReference>
<evidence type="ECO:0000256" key="3">
    <source>
        <dbReference type="ARBA" id="ARBA00006434"/>
    </source>
</evidence>
<comment type="similarity">
    <text evidence="3">Belongs to the sodium:solute symporter (SSF) (TC 2.A.21) family.</text>
</comment>
<protein>
    <recommendedName>
        <fullName evidence="4">histidine kinase</fullName>
        <ecNumber evidence="4">2.7.13.3</ecNumber>
    </recommendedName>
</protein>
<dbReference type="Gene3D" id="1.10.287.130">
    <property type="match status" value="1"/>
</dbReference>
<comment type="subcellular location">
    <subcellularLocation>
        <location evidence="2">Membrane</location>
        <topology evidence="2">Multi-pass membrane protein</topology>
    </subcellularLocation>
</comment>
<evidence type="ECO:0000313" key="16">
    <source>
        <dbReference type="EMBL" id="MDC8014312.1"/>
    </source>
</evidence>
<dbReference type="PANTHER" id="PTHR43047:SF9">
    <property type="entry name" value="HISTIDINE KINASE"/>
    <property type="match status" value="1"/>
</dbReference>
<dbReference type="InterPro" id="IPR003661">
    <property type="entry name" value="HisK_dim/P_dom"/>
</dbReference>
<dbReference type="InterPro" id="IPR001789">
    <property type="entry name" value="Sig_transdc_resp-reg_receiver"/>
</dbReference>
<dbReference type="AlphaFoldDB" id="A0A9X3YMD9"/>
<evidence type="ECO:0000256" key="11">
    <source>
        <dbReference type="PROSITE-ProRule" id="PRU00169"/>
    </source>
</evidence>
<dbReference type="Gene3D" id="3.40.50.2300">
    <property type="match status" value="1"/>
</dbReference>
<dbReference type="GO" id="GO:0009927">
    <property type="term" value="F:histidine phosphotransfer kinase activity"/>
    <property type="evidence" value="ECO:0007669"/>
    <property type="project" value="TreeGrafter"/>
</dbReference>
<feature type="transmembrane region" description="Helical" evidence="12">
    <location>
        <begin position="436"/>
        <end position="463"/>
    </location>
</feature>
<evidence type="ECO:0000256" key="9">
    <source>
        <dbReference type="ARBA" id="ARBA00022989"/>
    </source>
</evidence>
<dbReference type="GO" id="GO:0005886">
    <property type="term" value="C:plasma membrane"/>
    <property type="evidence" value="ECO:0007669"/>
    <property type="project" value="TreeGrafter"/>
</dbReference>
<evidence type="ECO:0000259" key="15">
    <source>
        <dbReference type="PROSITE" id="PS50112"/>
    </source>
</evidence>
<dbReference type="InterPro" id="IPR035965">
    <property type="entry name" value="PAS-like_dom_sf"/>
</dbReference>
<dbReference type="GO" id="GO:0000155">
    <property type="term" value="F:phosphorelay sensor kinase activity"/>
    <property type="evidence" value="ECO:0007669"/>
    <property type="project" value="InterPro"/>
</dbReference>
<evidence type="ECO:0000256" key="12">
    <source>
        <dbReference type="SAM" id="Phobius"/>
    </source>
</evidence>
<dbReference type="InterPro" id="IPR036097">
    <property type="entry name" value="HisK_dim/P_sf"/>
</dbReference>
<dbReference type="SMART" id="SM00387">
    <property type="entry name" value="HATPase_c"/>
    <property type="match status" value="1"/>
</dbReference>
<evidence type="ECO:0000256" key="2">
    <source>
        <dbReference type="ARBA" id="ARBA00004141"/>
    </source>
</evidence>
<dbReference type="SMART" id="SM00448">
    <property type="entry name" value="REC"/>
    <property type="match status" value="1"/>
</dbReference>
<sequence length="1170" mass="127105">MIAGWVLLLVSLSYVALLFAVAYFGDSRPLYPSRSSLRPHVYSLSLAVYCSSWTFYGAVGSAAQDMLSYLPIYLGPVLLFVFGTGMLERLTRVAKANNITSIADFVGSRFGKSHALAALVTIIAVTAAVPYIALQFKAVALSIDVLSRGAVTHERVDIWNDSALYVALLLALFATLFGTRRIDATEHHHGMMLAIAVESVVKLVAFVAVAMYAQSLPDVADAGMGKLVEELADSGLPPGFVAQTMLAFTAMFCLPRQFHVGVVECEDVRDLRHARWMFPTYLLIICALVPPIVTAGTKAAGGTTLSPDAWLLWLPLASGENWLAVLAYIGGFSAATGMVIVASVALATMISNDLVMPALLRVRSLRLEQRHDLSAIVLGVRRVAILLLALLAFAYYRAISQGQALASIGLLAFAAVAQFAPAIVIALYWRSASRVGILAGLAIGFVTWIYTLLLPSMATAGWLDDGWLLHGPFGIAWLKPQALFHLTGWHPVTHGTFWSILGNVLCCVLLSLRYRPSMEERLRAATFLDLTSERGAAGAGEWRGRVSVGDLRAIAGRILGDRAAVRAFDEYATTSGKPLQDSHAADRPLLQYTERVLAGAIGAASARRMLTTALRGTGLDFSEAVALLDEASQELRFNRELLSTTMENISQGISVVDADMRLVAWNRRYMEMFGYPDGMVYVGRSIADLIRYNAERGECGPGRVEDHVRKRLYHMRVGTSHVHQRVRADGSVIEMRGQSLPGGGFVTTFTDVTDYKRAERALMVANETLEQRVAQRTAQLSAALVAQERAKFEAEAANQSKTRFLAAASHDLLQPLNAARLFTSALSHQPNLDAESTRLAERIDTAFKAAETLLDALLEASRLDAGKYRPDIANVAYADVVEPIKQQFSVVAERRGIRLTVHGCRLVVRSDAHLLQRILQNFVSNALRYTRQGRVVVGVRRRGDDALLEVWDTGPGIPPEQQKRIFDEFQRFDQASPWGEQGLGLGLAICERMARILGHRLSLRSVPGHGSCFAVRVPIVARRAHEPRGAVRETASPAALPPMHVLCLDNEPAILEGMSALLTRWGLTCDLAGTVAEASAAVLARRPDLILADFHLGTSQDGLDALGELQSSVAPSPPAALITADHSPELKQRARLRGYALLHKPVKPAALRALLSALARTSAEHARAQA</sequence>
<evidence type="ECO:0000256" key="6">
    <source>
        <dbReference type="ARBA" id="ARBA00022679"/>
    </source>
</evidence>
<feature type="transmembrane region" description="Helical" evidence="12">
    <location>
        <begin position="68"/>
        <end position="87"/>
    </location>
</feature>
<dbReference type="Proteomes" id="UP001139971">
    <property type="component" value="Unassembled WGS sequence"/>
</dbReference>
<dbReference type="NCBIfam" id="NF041832">
    <property type="entry name" value="near_NosP_CTERM"/>
    <property type="match status" value="1"/>
</dbReference>
<keyword evidence="17" id="KW-1185">Reference proteome</keyword>
<feature type="domain" description="PAS" evidence="15">
    <location>
        <begin position="638"/>
        <end position="675"/>
    </location>
</feature>
<feature type="transmembrane region" description="Helical" evidence="12">
    <location>
        <begin position="37"/>
        <end position="56"/>
    </location>
</feature>
<dbReference type="PROSITE" id="PS50110">
    <property type="entry name" value="RESPONSE_REGULATORY"/>
    <property type="match status" value="1"/>
</dbReference>
<feature type="domain" description="Histidine kinase" evidence="13">
    <location>
        <begin position="807"/>
        <end position="1021"/>
    </location>
</feature>
<dbReference type="SMART" id="SM00388">
    <property type="entry name" value="HisKA"/>
    <property type="match status" value="1"/>
</dbReference>
<feature type="domain" description="Response regulatory" evidence="14">
    <location>
        <begin position="1044"/>
        <end position="1159"/>
    </location>
</feature>
<keyword evidence="7 12" id="KW-0812">Transmembrane</keyword>
<dbReference type="RefSeq" id="WP_263541948.1">
    <property type="nucleotide sequence ID" value="NZ_JAOVZO020000018.1"/>
</dbReference>
<evidence type="ECO:0000256" key="8">
    <source>
        <dbReference type="ARBA" id="ARBA00022777"/>
    </source>
</evidence>
<comment type="catalytic activity">
    <reaction evidence="1">
        <text>ATP + protein L-histidine = ADP + protein N-phospho-L-histidine.</text>
        <dbReference type="EC" id="2.7.13.3"/>
    </reaction>
</comment>
<evidence type="ECO:0000313" key="17">
    <source>
        <dbReference type="Proteomes" id="UP001139971"/>
    </source>
</evidence>
<keyword evidence="5 11" id="KW-0597">Phosphoprotein</keyword>
<dbReference type="CDD" id="cd00130">
    <property type="entry name" value="PAS"/>
    <property type="match status" value="1"/>
</dbReference>
<dbReference type="InterPro" id="IPR005467">
    <property type="entry name" value="His_kinase_dom"/>
</dbReference>
<reference evidence="16" key="1">
    <citation type="submission" date="2023-02" db="EMBL/GenBank/DDBJ databases">
        <title>Tahibacter soli sp. nov. isolated from soil.</title>
        <authorList>
            <person name="Baek J.H."/>
            <person name="Lee J.K."/>
            <person name="Choi D.G."/>
            <person name="Jeon C.O."/>
        </authorList>
    </citation>
    <scope>NUCLEOTIDE SEQUENCE</scope>
    <source>
        <strain evidence="16">BL</strain>
    </source>
</reference>
<feature type="transmembrane region" description="Helical" evidence="12">
    <location>
        <begin position="408"/>
        <end position="429"/>
    </location>
</feature>
<feature type="transmembrane region" description="Helical" evidence="12">
    <location>
        <begin position="6"/>
        <end position="25"/>
    </location>
</feature>
<dbReference type="NCBIfam" id="TIGR00229">
    <property type="entry name" value="sensory_box"/>
    <property type="match status" value="1"/>
</dbReference>
<feature type="transmembrane region" description="Helical" evidence="12">
    <location>
        <begin position="276"/>
        <end position="301"/>
    </location>
</feature>
<dbReference type="InterPro" id="IPR011006">
    <property type="entry name" value="CheY-like_superfamily"/>
</dbReference>
<evidence type="ECO:0000256" key="10">
    <source>
        <dbReference type="ARBA" id="ARBA00023136"/>
    </source>
</evidence>
<dbReference type="InterPro" id="IPR004358">
    <property type="entry name" value="Sig_transdc_His_kin-like_C"/>
</dbReference>
<keyword evidence="8 16" id="KW-0418">Kinase</keyword>
<feature type="transmembrane region" description="Helical" evidence="12">
    <location>
        <begin position="373"/>
        <end position="396"/>
    </location>
</feature>
<dbReference type="Gene3D" id="3.30.565.10">
    <property type="entry name" value="Histidine kinase-like ATPase, C-terminal domain"/>
    <property type="match status" value="1"/>
</dbReference>
<feature type="transmembrane region" description="Helical" evidence="12">
    <location>
        <begin position="162"/>
        <end position="179"/>
    </location>
</feature>
<accession>A0A9X3YMD9</accession>
<dbReference type="SUPFAM" id="SSF52172">
    <property type="entry name" value="CheY-like"/>
    <property type="match status" value="1"/>
</dbReference>
<keyword evidence="6" id="KW-0808">Transferase</keyword>
<comment type="caution">
    <text evidence="16">The sequence shown here is derived from an EMBL/GenBank/DDBJ whole genome shotgun (WGS) entry which is preliminary data.</text>
</comment>
<dbReference type="FunFam" id="1.10.287.130:FF:000063">
    <property type="entry name" value="Hybrid sensor histidine kinase/response regulator"/>
    <property type="match status" value="1"/>
</dbReference>
<dbReference type="Gene3D" id="3.30.450.20">
    <property type="entry name" value="PAS domain"/>
    <property type="match status" value="1"/>
</dbReference>
<evidence type="ECO:0000256" key="5">
    <source>
        <dbReference type="ARBA" id="ARBA00022553"/>
    </source>
</evidence>
<keyword evidence="9 12" id="KW-1133">Transmembrane helix</keyword>
<evidence type="ECO:0000259" key="13">
    <source>
        <dbReference type="PROSITE" id="PS50109"/>
    </source>
</evidence>
<name>A0A9X3YMD9_9GAMM</name>
<dbReference type="SUPFAM" id="SSF55785">
    <property type="entry name" value="PYP-like sensor domain (PAS domain)"/>
    <property type="match status" value="1"/>
</dbReference>
<dbReference type="InterPro" id="IPR038377">
    <property type="entry name" value="Na/Glc_symporter_sf"/>
</dbReference>
<dbReference type="PANTHER" id="PTHR43047">
    <property type="entry name" value="TWO-COMPONENT HISTIDINE PROTEIN KINASE"/>
    <property type="match status" value="1"/>
</dbReference>
<evidence type="ECO:0000256" key="7">
    <source>
        <dbReference type="ARBA" id="ARBA00022692"/>
    </source>
</evidence>
<dbReference type="PROSITE" id="PS50109">
    <property type="entry name" value="HIS_KIN"/>
    <property type="match status" value="1"/>
</dbReference>
<proteinExistence type="inferred from homology"/>
<dbReference type="InterPro" id="IPR036890">
    <property type="entry name" value="HATPase_C_sf"/>
</dbReference>
<evidence type="ECO:0000256" key="4">
    <source>
        <dbReference type="ARBA" id="ARBA00012438"/>
    </source>
</evidence>
<dbReference type="EMBL" id="JAOVZO020000018">
    <property type="protein sequence ID" value="MDC8014312.1"/>
    <property type="molecule type" value="Genomic_DNA"/>
</dbReference>
<organism evidence="16 17">
    <name type="scientific">Tahibacter soli</name>
    <dbReference type="NCBI Taxonomy" id="2983605"/>
    <lineage>
        <taxon>Bacteria</taxon>
        <taxon>Pseudomonadati</taxon>
        <taxon>Pseudomonadota</taxon>
        <taxon>Gammaproteobacteria</taxon>
        <taxon>Lysobacterales</taxon>
        <taxon>Rhodanobacteraceae</taxon>
        <taxon>Tahibacter</taxon>
    </lineage>
</organism>
<dbReference type="Pfam" id="PF00512">
    <property type="entry name" value="HisKA"/>
    <property type="match status" value="1"/>
</dbReference>